<evidence type="ECO:0000256" key="2">
    <source>
        <dbReference type="ARBA" id="ARBA00023015"/>
    </source>
</evidence>
<feature type="domain" description="RNA polymerase sigma-70 region 2" evidence="8">
    <location>
        <begin position="30"/>
        <end position="97"/>
    </location>
</feature>
<dbReference type="InterPro" id="IPR007627">
    <property type="entry name" value="RNA_pol_sigma70_r2"/>
</dbReference>
<dbReference type="EMBL" id="JACEOG010000001">
    <property type="protein sequence ID" value="MBA4608452.1"/>
    <property type="molecule type" value="Genomic_DNA"/>
</dbReference>
<evidence type="ECO:0000256" key="7">
    <source>
        <dbReference type="SAM" id="Phobius"/>
    </source>
</evidence>
<protein>
    <submittedName>
        <fullName evidence="11">Sigma-70 family RNA polymerase sigma factor</fullName>
    </submittedName>
</protein>
<evidence type="ECO:0000256" key="5">
    <source>
        <dbReference type="ARBA" id="ARBA00023163"/>
    </source>
</evidence>
<reference evidence="11 12" key="1">
    <citation type="submission" date="2020-07" db="EMBL/GenBank/DDBJ databases">
        <title>Draft genome and description of Aeromicrobium phoceense strain Marseille-Q0843 isolated from healthy skin swab.</title>
        <authorList>
            <person name="Boxberger M."/>
            <person name="La Scola B."/>
        </authorList>
    </citation>
    <scope>NUCLEOTIDE SEQUENCE [LARGE SCALE GENOMIC DNA]</scope>
    <source>
        <strain evidence="11 12">Marseille-Q0843</strain>
    </source>
</reference>
<comment type="caution">
    <text evidence="11">The sequence shown here is derived from an EMBL/GenBank/DDBJ whole genome shotgun (WGS) entry which is preliminary data.</text>
</comment>
<keyword evidence="7" id="KW-1133">Transmembrane helix</keyword>
<dbReference type="InterPro" id="IPR014284">
    <property type="entry name" value="RNA_pol_sigma-70_dom"/>
</dbReference>
<feature type="domain" description="Putative zinc-finger" evidence="10">
    <location>
        <begin position="194"/>
        <end position="228"/>
    </location>
</feature>
<dbReference type="SUPFAM" id="SSF88946">
    <property type="entry name" value="Sigma2 domain of RNA polymerase sigma factors"/>
    <property type="match status" value="1"/>
</dbReference>
<dbReference type="InterPro" id="IPR027383">
    <property type="entry name" value="Znf_put"/>
</dbReference>
<evidence type="ECO:0000256" key="4">
    <source>
        <dbReference type="ARBA" id="ARBA00023125"/>
    </source>
</evidence>
<keyword evidence="4" id="KW-0238">DNA-binding</keyword>
<evidence type="ECO:0000259" key="8">
    <source>
        <dbReference type="Pfam" id="PF04542"/>
    </source>
</evidence>
<comment type="similarity">
    <text evidence="1">Belongs to the sigma-70 factor family. ECF subfamily.</text>
</comment>
<evidence type="ECO:0000259" key="10">
    <source>
        <dbReference type="Pfam" id="PF13490"/>
    </source>
</evidence>
<keyword evidence="7" id="KW-0472">Membrane</keyword>
<dbReference type="PANTHER" id="PTHR43133:SF8">
    <property type="entry name" value="RNA POLYMERASE SIGMA FACTOR HI_1459-RELATED"/>
    <property type="match status" value="1"/>
</dbReference>
<evidence type="ECO:0000313" key="12">
    <source>
        <dbReference type="Proteomes" id="UP000550354"/>
    </source>
</evidence>
<feature type="transmembrane region" description="Helical" evidence="7">
    <location>
        <begin position="299"/>
        <end position="321"/>
    </location>
</feature>
<dbReference type="Pfam" id="PF04542">
    <property type="entry name" value="Sigma70_r2"/>
    <property type="match status" value="1"/>
</dbReference>
<keyword evidence="5" id="KW-0804">Transcription</keyword>
<dbReference type="InterPro" id="IPR013325">
    <property type="entry name" value="RNA_pol_sigma_r2"/>
</dbReference>
<dbReference type="GO" id="GO:0003677">
    <property type="term" value="F:DNA binding"/>
    <property type="evidence" value="ECO:0007669"/>
    <property type="project" value="UniProtKB-KW"/>
</dbReference>
<dbReference type="Pfam" id="PF08281">
    <property type="entry name" value="Sigma70_r4_2"/>
    <property type="match status" value="1"/>
</dbReference>
<accession>A0A838XEU9</accession>
<dbReference type="Pfam" id="PF13490">
    <property type="entry name" value="zf-HC2"/>
    <property type="match status" value="1"/>
</dbReference>
<keyword evidence="7" id="KW-0812">Transmembrane</keyword>
<dbReference type="GO" id="GO:0016987">
    <property type="term" value="F:sigma factor activity"/>
    <property type="evidence" value="ECO:0007669"/>
    <property type="project" value="UniProtKB-KW"/>
</dbReference>
<dbReference type="AlphaFoldDB" id="A0A838XEU9"/>
<dbReference type="SUPFAM" id="SSF88659">
    <property type="entry name" value="Sigma3 and sigma4 domains of RNA polymerase sigma factors"/>
    <property type="match status" value="1"/>
</dbReference>
<keyword evidence="3" id="KW-0731">Sigma factor</keyword>
<feature type="transmembrane region" description="Helical" evidence="7">
    <location>
        <begin position="244"/>
        <end position="263"/>
    </location>
</feature>
<dbReference type="InterPro" id="IPR039425">
    <property type="entry name" value="RNA_pol_sigma-70-like"/>
</dbReference>
<evidence type="ECO:0000313" key="11">
    <source>
        <dbReference type="EMBL" id="MBA4608452.1"/>
    </source>
</evidence>
<sequence>MTDQETLAAPPDTELVEGVRSGDEHAMAQLYERHRADALRVARIVSQDTDADDLAAEAFARVITKITEGGGPTSGFRPYLHTVIRNLNIERRRQAGREQAASDKPWLLDSTDEVEPEVFDEVDADRAARALRSLPDNWQQLLWKLDVQGSKPAEVARELEIPVASVSSTVYRAREGLRVAYLDQHVPRADDGDCAWTRARLSRLARGSLTSRATAKVHLHLNQCAECAALYDDLHRLNTKLGAFVWPLVLAGGVSAGGFPWSVGAVASPPPSGQSSGAAGGAGTSVGTSVGGVVAGAPVAAVAAGIVGFVAVVAAGALWLTSSSAEPSAARVVTPVLESVVEESPAKPKPAAPTLAGPLGLLATPLGVTPLPSGDDPTTPAPTDPPPSDEPAPETSPGPTPEPTPEPSPQPTEPQPTEPQPTEPQPTEEPPVEPVDLGVGEPTVVATGEDSHWELTVPISAQEGAAAESFTLSVDLTMNDVTGFVERRSAGWSCGPIEEGGSNGDPYFFDTVTCDYTYQPGQAVTPLQLVLMAVEPSGAVTVRGAGNADPDASSDSRQF</sequence>
<dbReference type="PANTHER" id="PTHR43133">
    <property type="entry name" value="RNA POLYMERASE ECF-TYPE SIGMA FACTO"/>
    <property type="match status" value="1"/>
</dbReference>
<feature type="region of interest" description="Disordered" evidence="6">
    <location>
        <begin position="342"/>
        <end position="439"/>
    </location>
</feature>
<evidence type="ECO:0000256" key="1">
    <source>
        <dbReference type="ARBA" id="ARBA00010641"/>
    </source>
</evidence>
<feature type="domain" description="RNA polymerase sigma factor 70 region 4 type 2" evidence="9">
    <location>
        <begin position="127"/>
        <end position="175"/>
    </location>
</feature>
<name>A0A838XEU9_9ACTN</name>
<dbReference type="Gene3D" id="1.10.10.10">
    <property type="entry name" value="Winged helix-like DNA-binding domain superfamily/Winged helix DNA-binding domain"/>
    <property type="match status" value="1"/>
</dbReference>
<dbReference type="NCBIfam" id="TIGR02937">
    <property type="entry name" value="sigma70-ECF"/>
    <property type="match status" value="1"/>
</dbReference>
<dbReference type="Gene3D" id="1.10.1740.10">
    <property type="match status" value="1"/>
</dbReference>
<keyword evidence="12" id="KW-1185">Reference proteome</keyword>
<evidence type="ECO:0000259" key="9">
    <source>
        <dbReference type="Pfam" id="PF08281"/>
    </source>
</evidence>
<gene>
    <name evidence="11" type="ORF">H1W00_08185</name>
</gene>
<evidence type="ECO:0000256" key="3">
    <source>
        <dbReference type="ARBA" id="ARBA00023082"/>
    </source>
</evidence>
<dbReference type="RefSeq" id="WP_181755253.1">
    <property type="nucleotide sequence ID" value="NZ_JACEOG010000001.1"/>
</dbReference>
<dbReference type="InterPro" id="IPR013324">
    <property type="entry name" value="RNA_pol_sigma_r3/r4-like"/>
</dbReference>
<evidence type="ECO:0000256" key="6">
    <source>
        <dbReference type="SAM" id="MobiDB-lite"/>
    </source>
</evidence>
<feature type="compositionally biased region" description="Low complexity" evidence="6">
    <location>
        <begin position="352"/>
        <end position="378"/>
    </location>
</feature>
<dbReference type="Proteomes" id="UP000550354">
    <property type="component" value="Unassembled WGS sequence"/>
</dbReference>
<proteinExistence type="inferred from homology"/>
<dbReference type="InterPro" id="IPR013249">
    <property type="entry name" value="RNA_pol_sigma70_r4_t2"/>
</dbReference>
<keyword evidence="2" id="KW-0805">Transcription regulation</keyword>
<feature type="compositionally biased region" description="Pro residues" evidence="6">
    <location>
        <begin position="379"/>
        <end position="433"/>
    </location>
</feature>
<dbReference type="GO" id="GO:0006352">
    <property type="term" value="P:DNA-templated transcription initiation"/>
    <property type="evidence" value="ECO:0007669"/>
    <property type="project" value="InterPro"/>
</dbReference>
<organism evidence="11 12">
    <name type="scientific">Aeromicrobium phoceense</name>
    <dbReference type="NCBI Taxonomy" id="2754045"/>
    <lineage>
        <taxon>Bacteria</taxon>
        <taxon>Bacillati</taxon>
        <taxon>Actinomycetota</taxon>
        <taxon>Actinomycetes</taxon>
        <taxon>Propionibacteriales</taxon>
        <taxon>Nocardioidaceae</taxon>
        <taxon>Aeromicrobium</taxon>
    </lineage>
</organism>
<dbReference type="InterPro" id="IPR036388">
    <property type="entry name" value="WH-like_DNA-bd_sf"/>
</dbReference>